<dbReference type="Proteomes" id="UP000515151">
    <property type="component" value="Chromosome 1"/>
</dbReference>
<evidence type="ECO:0000256" key="1">
    <source>
        <dbReference type="SAM" id="SignalP"/>
    </source>
</evidence>
<dbReference type="OrthoDB" id="10625342at2759"/>
<name>A0A6P8C790_PUNGR</name>
<sequence>MIWLLFFLLCLPKWGLLNLEPKLIQGRDFRMLPLHSLQEDPKKTRSRNIVPFTSGQLWGGPKSIGHRRTLYTKRNSEAQLPNLLKEIVGSIMKDNEGAHLNLDHEQPALCFFVGLGSREGKLFDYWHGNCHWIWKMTASFQRKAPKCRHIWFKGICKLFWEQCQPL</sequence>
<proteinExistence type="predicted"/>
<keyword evidence="1" id="KW-0732">Signal</keyword>
<evidence type="ECO:0000313" key="2">
    <source>
        <dbReference type="Proteomes" id="UP000515151"/>
    </source>
</evidence>
<accession>A0A6P8C790</accession>
<feature type="chain" id="PRO_5027938417" evidence="1">
    <location>
        <begin position="27"/>
        <end position="166"/>
    </location>
</feature>
<feature type="signal peptide" evidence="1">
    <location>
        <begin position="1"/>
        <end position="26"/>
    </location>
</feature>
<dbReference type="AlphaFoldDB" id="A0A6P8C790"/>
<dbReference type="RefSeq" id="XP_031378334.1">
    <property type="nucleotide sequence ID" value="XM_031522474.1"/>
</dbReference>
<reference evidence="2" key="1">
    <citation type="journal article" date="2020" name="Plant Biotechnol. J.">
        <title>The pomegranate (Punica granatum L.) draft genome dissects genetic divergence between soft- and hard-seeded cultivars.</title>
        <authorList>
            <person name="Luo X."/>
            <person name="Li H."/>
            <person name="Wu Z."/>
            <person name="Yao W."/>
            <person name="Zhao P."/>
            <person name="Cao D."/>
            <person name="Yu H."/>
            <person name="Li K."/>
            <person name="Poudel K."/>
            <person name="Zhao D."/>
            <person name="Zhang F."/>
            <person name="Xia X."/>
            <person name="Chen L."/>
            <person name="Wang Q."/>
            <person name="Jing D."/>
            <person name="Cao S."/>
        </authorList>
    </citation>
    <scope>NUCLEOTIDE SEQUENCE [LARGE SCALE GENOMIC DNA]</scope>
    <source>
        <strain evidence="2">cv. Tunisia</strain>
    </source>
</reference>
<reference evidence="3" key="2">
    <citation type="submission" date="2025-08" db="UniProtKB">
        <authorList>
            <consortium name="RefSeq"/>
        </authorList>
    </citation>
    <scope>IDENTIFICATION</scope>
    <source>
        <tissue evidence="3">Leaf</tissue>
    </source>
</reference>
<evidence type="ECO:0000313" key="3">
    <source>
        <dbReference type="RefSeq" id="XP_031378334.1"/>
    </source>
</evidence>
<dbReference type="GeneID" id="116193729"/>
<organism evidence="2 3">
    <name type="scientific">Punica granatum</name>
    <name type="common">Pomegranate</name>
    <dbReference type="NCBI Taxonomy" id="22663"/>
    <lineage>
        <taxon>Eukaryota</taxon>
        <taxon>Viridiplantae</taxon>
        <taxon>Streptophyta</taxon>
        <taxon>Embryophyta</taxon>
        <taxon>Tracheophyta</taxon>
        <taxon>Spermatophyta</taxon>
        <taxon>Magnoliopsida</taxon>
        <taxon>eudicotyledons</taxon>
        <taxon>Gunneridae</taxon>
        <taxon>Pentapetalae</taxon>
        <taxon>rosids</taxon>
        <taxon>malvids</taxon>
        <taxon>Myrtales</taxon>
        <taxon>Lythraceae</taxon>
        <taxon>Punica</taxon>
    </lineage>
</organism>
<keyword evidence="2" id="KW-1185">Reference proteome</keyword>
<protein>
    <submittedName>
        <fullName evidence="3">Uncharacterized protein LOC116193729</fullName>
    </submittedName>
</protein>
<gene>
    <name evidence="3" type="primary">LOC116193729</name>
</gene>